<evidence type="ECO:0000256" key="7">
    <source>
        <dbReference type="ARBA" id="ARBA00024202"/>
    </source>
</evidence>
<comment type="caution">
    <text evidence="10">The sequence shown here is derived from an EMBL/GenBank/DDBJ whole genome shotgun (WGS) entry which is preliminary data.</text>
</comment>
<dbReference type="PANTHER" id="PTHR43386">
    <property type="entry name" value="OLIGOPEPTIDE TRANSPORT SYSTEM PERMEASE PROTEIN APPC"/>
    <property type="match status" value="1"/>
</dbReference>
<dbReference type="RefSeq" id="WP_189384809.1">
    <property type="nucleotide sequence ID" value="NZ_BAABFY010000003.1"/>
</dbReference>
<feature type="transmembrane region" description="Helical" evidence="8">
    <location>
        <begin position="261"/>
        <end position="283"/>
    </location>
</feature>
<dbReference type="Pfam" id="PF12911">
    <property type="entry name" value="OppC_N"/>
    <property type="match status" value="1"/>
</dbReference>
<feature type="domain" description="ABC transmembrane type-1" evidence="9">
    <location>
        <begin position="94"/>
        <end position="283"/>
    </location>
</feature>
<feature type="transmembrane region" description="Helical" evidence="8">
    <location>
        <begin position="133"/>
        <end position="151"/>
    </location>
</feature>
<dbReference type="InterPro" id="IPR050366">
    <property type="entry name" value="BP-dependent_transpt_permease"/>
</dbReference>
<dbReference type="GO" id="GO:0055085">
    <property type="term" value="P:transmembrane transport"/>
    <property type="evidence" value="ECO:0007669"/>
    <property type="project" value="InterPro"/>
</dbReference>
<dbReference type="CDD" id="cd06261">
    <property type="entry name" value="TM_PBP2"/>
    <property type="match status" value="1"/>
</dbReference>
<evidence type="ECO:0000256" key="6">
    <source>
        <dbReference type="ARBA" id="ARBA00023136"/>
    </source>
</evidence>
<keyword evidence="4 8" id="KW-0812">Transmembrane</keyword>
<keyword evidence="6 8" id="KW-0472">Membrane</keyword>
<evidence type="ECO:0000256" key="4">
    <source>
        <dbReference type="ARBA" id="ARBA00022692"/>
    </source>
</evidence>
<feature type="transmembrane region" description="Helical" evidence="8">
    <location>
        <begin position="98"/>
        <end position="121"/>
    </location>
</feature>
<dbReference type="PROSITE" id="PS50928">
    <property type="entry name" value="ABC_TM1"/>
    <property type="match status" value="1"/>
</dbReference>
<dbReference type="NCBIfam" id="NF045474">
    <property type="entry name" value="Opp2C"/>
    <property type="match status" value="1"/>
</dbReference>
<evidence type="ECO:0000313" key="11">
    <source>
        <dbReference type="Proteomes" id="UP000608345"/>
    </source>
</evidence>
<keyword evidence="3" id="KW-1003">Cell membrane</keyword>
<dbReference type="InterPro" id="IPR025966">
    <property type="entry name" value="OppC_N"/>
</dbReference>
<organism evidence="10 11">
    <name type="scientific">Advenella faeciporci</name>
    <dbReference type="NCBI Taxonomy" id="797535"/>
    <lineage>
        <taxon>Bacteria</taxon>
        <taxon>Pseudomonadati</taxon>
        <taxon>Pseudomonadota</taxon>
        <taxon>Betaproteobacteria</taxon>
        <taxon>Burkholderiales</taxon>
        <taxon>Alcaligenaceae</taxon>
    </lineage>
</organism>
<reference evidence="10" key="2">
    <citation type="submission" date="2020-09" db="EMBL/GenBank/DDBJ databases">
        <authorList>
            <person name="Sun Q."/>
            <person name="Kim S."/>
        </authorList>
    </citation>
    <scope>NUCLEOTIDE SEQUENCE</scope>
    <source>
        <strain evidence="10">KCTC 23732</strain>
    </source>
</reference>
<sequence length="295" mass="31947">MNSWLLSETPASRFQASCGQFYVICLSFIRNPLAVIGLLIVLTLVLCALAAPYIATHDPYAQSLNNRLLSPSSEHWLGTDHLGRDIWSRIVYGSRSTLTVIFTVAIIVGPVGLMVGILAGFSGGLIDRVLMRITDVFLAFPRLILALAFTAVLEPGLYSAIIAIAITSWPAYARLARAETMMYKNADFIQAIRLQGASTTRILYGHIAPLCLPSIIVRLTLDMAGIILIAAGLGFLGLGAQPPLAEWGSMIASGRDYLLDYWWIATIPGIAICIVSLGFNILGDGLRDVLDPKTR</sequence>
<dbReference type="EMBL" id="BMYS01000008">
    <property type="protein sequence ID" value="GGW85476.1"/>
    <property type="molecule type" value="Genomic_DNA"/>
</dbReference>
<comment type="subcellular location">
    <subcellularLocation>
        <location evidence="1 8">Cell membrane</location>
        <topology evidence="1 8">Multi-pass membrane protein</topology>
    </subcellularLocation>
</comment>
<feature type="transmembrane region" description="Helical" evidence="8">
    <location>
        <begin position="219"/>
        <end position="241"/>
    </location>
</feature>
<dbReference type="Proteomes" id="UP000608345">
    <property type="component" value="Unassembled WGS sequence"/>
</dbReference>
<keyword evidence="2 8" id="KW-0813">Transport</keyword>
<reference evidence="10" key="1">
    <citation type="journal article" date="2014" name="Int. J. Syst. Evol. Microbiol.">
        <title>Complete genome sequence of Corynebacterium casei LMG S-19264T (=DSM 44701T), isolated from a smear-ripened cheese.</title>
        <authorList>
            <consortium name="US DOE Joint Genome Institute (JGI-PGF)"/>
            <person name="Walter F."/>
            <person name="Albersmeier A."/>
            <person name="Kalinowski J."/>
            <person name="Ruckert C."/>
        </authorList>
    </citation>
    <scope>NUCLEOTIDE SEQUENCE</scope>
    <source>
        <strain evidence="10">KCTC 23732</strain>
    </source>
</reference>
<dbReference type="Gene3D" id="1.10.3720.10">
    <property type="entry name" value="MetI-like"/>
    <property type="match status" value="1"/>
</dbReference>
<evidence type="ECO:0000313" key="10">
    <source>
        <dbReference type="EMBL" id="GGW85476.1"/>
    </source>
</evidence>
<evidence type="ECO:0000256" key="8">
    <source>
        <dbReference type="RuleBase" id="RU363032"/>
    </source>
</evidence>
<proteinExistence type="inferred from homology"/>
<protein>
    <submittedName>
        <fullName evidence="10">Cytochrome c550</fullName>
    </submittedName>
</protein>
<keyword evidence="11" id="KW-1185">Reference proteome</keyword>
<dbReference type="InterPro" id="IPR035906">
    <property type="entry name" value="MetI-like_sf"/>
</dbReference>
<dbReference type="PANTHER" id="PTHR43386:SF1">
    <property type="entry name" value="D,D-DIPEPTIDE TRANSPORT SYSTEM PERMEASE PROTEIN DDPC-RELATED"/>
    <property type="match status" value="1"/>
</dbReference>
<evidence type="ECO:0000259" key="9">
    <source>
        <dbReference type="PROSITE" id="PS50928"/>
    </source>
</evidence>
<evidence type="ECO:0000256" key="3">
    <source>
        <dbReference type="ARBA" id="ARBA00022475"/>
    </source>
</evidence>
<dbReference type="InterPro" id="IPR000515">
    <property type="entry name" value="MetI-like"/>
</dbReference>
<dbReference type="SUPFAM" id="SSF161098">
    <property type="entry name" value="MetI-like"/>
    <property type="match status" value="1"/>
</dbReference>
<accession>A0A918JKH6</accession>
<gene>
    <name evidence="10" type="ORF">GCM10011450_14310</name>
</gene>
<name>A0A918JKH6_9BURK</name>
<feature type="transmembrane region" description="Helical" evidence="8">
    <location>
        <begin position="157"/>
        <end position="175"/>
    </location>
</feature>
<evidence type="ECO:0000256" key="5">
    <source>
        <dbReference type="ARBA" id="ARBA00022989"/>
    </source>
</evidence>
<evidence type="ECO:0000256" key="1">
    <source>
        <dbReference type="ARBA" id="ARBA00004651"/>
    </source>
</evidence>
<comment type="similarity">
    <text evidence="7">Belongs to the binding-protein-dependent transport system permease family. OppBC subfamily.</text>
</comment>
<dbReference type="InterPro" id="IPR053385">
    <property type="entry name" value="ABC_transport_permease"/>
</dbReference>
<dbReference type="AlphaFoldDB" id="A0A918JKH6"/>
<feature type="transmembrane region" description="Helical" evidence="8">
    <location>
        <begin position="33"/>
        <end position="55"/>
    </location>
</feature>
<dbReference type="Pfam" id="PF00528">
    <property type="entry name" value="BPD_transp_1"/>
    <property type="match status" value="1"/>
</dbReference>
<keyword evidence="5 8" id="KW-1133">Transmembrane helix</keyword>
<evidence type="ECO:0000256" key="2">
    <source>
        <dbReference type="ARBA" id="ARBA00022448"/>
    </source>
</evidence>
<dbReference type="GO" id="GO:0005886">
    <property type="term" value="C:plasma membrane"/>
    <property type="evidence" value="ECO:0007669"/>
    <property type="project" value="UniProtKB-SubCell"/>
</dbReference>